<protein>
    <submittedName>
        <fullName evidence="4">Toxin co-regulated pilus biosynthesis Q family protein</fullName>
    </submittedName>
</protein>
<accession>A0AAW3FCK3</accession>
<reference evidence="4 5" key="1">
    <citation type="submission" date="2014-04" db="EMBL/GenBank/DDBJ databases">
        <authorList>
            <person name="Bishop-Lilly K.A."/>
            <person name="Broomall S.M."/>
            <person name="Chain P.S."/>
            <person name="Chertkov O."/>
            <person name="Coyne S.R."/>
            <person name="Daligault H.E."/>
            <person name="Davenport K.W."/>
            <person name="Erkkila T."/>
            <person name="Frey K.G."/>
            <person name="Gibbons H.S."/>
            <person name="Gu W."/>
            <person name="Jaissle J."/>
            <person name="Johnson S.L."/>
            <person name="Koroleva G.I."/>
            <person name="Ladner J.T."/>
            <person name="Lo C.-C."/>
            <person name="Minogue T.D."/>
            <person name="Munk C."/>
            <person name="Palacios G.F."/>
            <person name="Redden C.L."/>
            <person name="Rosenzweig C.N."/>
            <person name="Scholz M.B."/>
            <person name="Teshima H."/>
            <person name="Xu Y."/>
        </authorList>
    </citation>
    <scope>NUCLEOTIDE SEQUENCE [LARGE SCALE GENOMIC DNA]</scope>
    <source>
        <strain evidence="5">gladioli</strain>
    </source>
</reference>
<dbReference type="Proteomes" id="UP000029590">
    <property type="component" value="Unassembled WGS sequence"/>
</dbReference>
<feature type="chain" id="PRO_5043531402" evidence="2">
    <location>
        <begin position="38"/>
        <end position="230"/>
    </location>
</feature>
<feature type="compositionally biased region" description="Low complexity" evidence="1">
    <location>
        <begin position="78"/>
        <end position="93"/>
    </location>
</feature>
<gene>
    <name evidence="4" type="ORF">DM48_7881</name>
</gene>
<name>A0AAW3FCK3_BURGA</name>
<feature type="signal peptide" evidence="2">
    <location>
        <begin position="1"/>
        <end position="37"/>
    </location>
</feature>
<proteinExistence type="predicted"/>
<evidence type="ECO:0000256" key="2">
    <source>
        <dbReference type="SAM" id="SignalP"/>
    </source>
</evidence>
<evidence type="ECO:0000313" key="4">
    <source>
        <dbReference type="EMBL" id="KGC20211.1"/>
    </source>
</evidence>
<feature type="region of interest" description="Disordered" evidence="1">
    <location>
        <begin position="111"/>
        <end position="143"/>
    </location>
</feature>
<feature type="region of interest" description="Disordered" evidence="1">
    <location>
        <begin position="62"/>
        <end position="93"/>
    </location>
</feature>
<dbReference type="InterPro" id="IPR018927">
    <property type="entry name" value="Pilus_synth_Q_C"/>
</dbReference>
<dbReference type="RefSeq" id="WP_155308321.1">
    <property type="nucleotide sequence ID" value="NZ_KN150851.1"/>
</dbReference>
<feature type="compositionally biased region" description="Low complexity" evidence="1">
    <location>
        <begin position="111"/>
        <end position="133"/>
    </location>
</feature>
<evidence type="ECO:0000259" key="3">
    <source>
        <dbReference type="Pfam" id="PF10671"/>
    </source>
</evidence>
<evidence type="ECO:0000256" key="1">
    <source>
        <dbReference type="SAM" id="MobiDB-lite"/>
    </source>
</evidence>
<keyword evidence="2" id="KW-0732">Signal</keyword>
<comment type="caution">
    <text evidence="4">The sequence shown here is derived from an EMBL/GenBank/DDBJ whole genome shotgun (WGS) entry which is preliminary data.</text>
</comment>
<sequence length="230" mass="23676">MSDIMMLKPLPQPMRDIRWTRAAIAGLACLVMGSASAAPASAPVEQFQADSSNGFAEAGWQAVDASPTSTASEARPVPSSSSPTSPTPAPAGADISASALAARTSAQPNAVSVLPSASSGSLPPLLPAKPASDPGDDRPTPTVASVELPYHLDAGLPIDEQLRGWARRAGWTLLWNIEPGWIVPGAQDFGTDFRSAMNQVIASLADNGADVLGDGYEANHVFIVHAKGTN</sequence>
<dbReference type="EMBL" id="JPGG01000012">
    <property type="protein sequence ID" value="KGC20211.1"/>
    <property type="molecule type" value="Genomic_DNA"/>
</dbReference>
<dbReference type="Pfam" id="PF10671">
    <property type="entry name" value="TcpQ"/>
    <property type="match status" value="1"/>
</dbReference>
<organism evidence="4 5">
    <name type="scientific">Burkholderia gladioli</name>
    <name type="common">Pseudomonas marginata</name>
    <name type="synonym">Phytomonas marginata</name>
    <dbReference type="NCBI Taxonomy" id="28095"/>
    <lineage>
        <taxon>Bacteria</taxon>
        <taxon>Pseudomonadati</taxon>
        <taxon>Pseudomonadota</taxon>
        <taxon>Betaproteobacteria</taxon>
        <taxon>Burkholderiales</taxon>
        <taxon>Burkholderiaceae</taxon>
        <taxon>Burkholderia</taxon>
    </lineage>
</organism>
<dbReference type="AlphaFoldDB" id="A0AAW3FCK3"/>
<feature type="domain" description="Toxin co-regulated pilus biosynthesis protein Q C-terminal" evidence="3">
    <location>
        <begin position="152"/>
        <end position="225"/>
    </location>
</feature>
<evidence type="ECO:0000313" key="5">
    <source>
        <dbReference type="Proteomes" id="UP000029590"/>
    </source>
</evidence>